<evidence type="ECO:0000259" key="2">
    <source>
        <dbReference type="Pfam" id="PF06985"/>
    </source>
</evidence>
<feature type="domain" description="Sacsin/Nov" evidence="3">
    <location>
        <begin position="43"/>
        <end position="134"/>
    </location>
</feature>
<dbReference type="InterPro" id="IPR058210">
    <property type="entry name" value="SACS/Nov_dom"/>
</dbReference>
<dbReference type="PANTHER" id="PTHR24148:SF73">
    <property type="entry name" value="HET DOMAIN PROTEIN (AFU_ORTHOLOGUE AFUA_8G01020)"/>
    <property type="match status" value="1"/>
</dbReference>
<reference evidence="4 5" key="1">
    <citation type="journal article" date="2016" name="Nat. Commun.">
        <title>Ectomycorrhizal ecology is imprinted in the genome of the dominant symbiotic fungus Cenococcum geophilum.</title>
        <authorList>
            <consortium name="DOE Joint Genome Institute"/>
            <person name="Peter M."/>
            <person name="Kohler A."/>
            <person name="Ohm R.A."/>
            <person name="Kuo A."/>
            <person name="Krutzmann J."/>
            <person name="Morin E."/>
            <person name="Arend M."/>
            <person name="Barry K.W."/>
            <person name="Binder M."/>
            <person name="Choi C."/>
            <person name="Clum A."/>
            <person name="Copeland A."/>
            <person name="Grisel N."/>
            <person name="Haridas S."/>
            <person name="Kipfer T."/>
            <person name="LaButti K."/>
            <person name="Lindquist E."/>
            <person name="Lipzen A."/>
            <person name="Maire R."/>
            <person name="Meier B."/>
            <person name="Mihaltcheva S."/>
            <person name="Molinier V."/>
            <person name="Murat C."/>
            <person name="Poggeler S."/>
            <person name="Quandt C.A."/>
            <person name="Sperisen C."/>
            <person name="Tritt A."/>
            <person name="Tisserant E."/>
            <person name="Crous P.W."/>
            <person name="Henrissat B."/>
            <person name="Nehls U."/>
            <person name="Egli S."/>
            <person name="Spatafora J.W."/>
            <person name="Grigoriev I.V."/>
            <person name="Martin F.M."/>
        </authorList>
    </citation>
    <scope>NUCLEOTIDE SEQUENCE [LARGE SCALE GENOMIC DNA]</scope>
    <source>
        <strain evidence="4 5">CBS 459.81</strain>
    </source>
</reference>
<gene>
    <name evidence="4" type="ORF">K432DRAFT_429647</name>
</gene>
<dbReference type="InterPro" id="IPR052895">
    <property type="entry name" value="HetReg/Transcr_Mod"/>
</dbReference>
<feature type="region of interest" description="Disordered" evidence="1">
    <location>
        <begin position="1434"/>
        <end position="1479"/>
    </location>
</feature>
<proteinExistence type="predicted"/>
<dbReference type="SUPFAM" id="SSF55874">
    <property type="entry name" value="ATPase domain of HSP90 chaperone/DNA topoisomerase II/histidine kinase"/>
    <property type="match status" value="1"/>
</dbReference>
<feature type="domain" description="Heterokaryon incompatibility" evidence="2">
    <location>
        <begin position="1852"/>
        <end position="2006"/>
    </location>
</feature>
<feature type="region of interest" description="Disordered" evidence="1">
    <location>
        <begin position="1348"/>
        <end position="1409"/>
    </location>
</feature>
<dbReference type="NCBIfam" id="NF047352">
    <property type="entry name" value="P_loop_sacsin"/>
    <property type="match status" value="1"/>
</dbReference>
<feature type="region of interest" description="Disordered" evidence="1">
    <location>
        <begin position="1208"/>
        <end position="1300"/>
    </location>
</feature>
<feature type="compositionally biased region" description="Low complexity" evidence="1">
    <location>
        <begin position="1348"/>
        <end position="1358"/>
    </location>
</feature>
<dbReference type="OrthoDB" id="1262810at2759"/>
<protein>
    <recommendedName>
        <fullName evidence="6">Heterokaryon incompatibility domain-containing protein</fullName>
    </recommendedName>
</protein>
<evidence type="ECO:0008006" key="6">
    <source>
        <dbReference type="Google" id="ProtNLM"/>
    </source>
</evidence>
<name>A0A8E2E0C8_9PEZI</name>
<dbReference type="InterPro" id="IPR010730">
    <property type="entry name" value="HET"/>
</dbReference>
<feature type="compositionally biased region" description="Polar residues" evidence="1">
    <location>
        <begin position="1225"/>
        <end position="1244"/>
    </location>
</feature>
<dbReference type="PANTHER" id="PTHR24148">
    <property type="entry name" value="ANKYRIN REPEAT DOMAIN-CONTAINING PROTEIN 39 HOMOLOG-RELATED"/>
    <property type="match status" value="1"/>
</dbReference>
<dbReference type="Pfam" id="PF26639">
    <property type="entry name" value="Het-6_barrel"/>
    <property type="match status" value="1"/>
</dbReference>
<dbReference type="Pfam" id="PF06985">
    <property type="entry name" value="HET"/>
    <property type="match status" value="1"/>
</dbReference>
<dbReference type="Pfam" id="PF25794">
    <property type="entry name" value="SACS"/>
    <property type="match status" value="1"/>
</dbReference>
<evidence type="ECO:0000313" key="4">
    <source>
        <dbReference type="EMBL" id="OCK75076.1"/>
    </source>
</evidence>
<feature type="compositionally biased region" description="Basic and acidic residues" evidence="1">
    <location>
        <begin position="1397"/>
        <end position="1406"/>
    </location>
</feature>
<dbReference type="EMBL" id="KV745367">
    <property type="protein sequence ID" value="OCK75076.1"/>
    <property type="molecule type" value="Genomic_DNA"/>
</dbReference>
<evidence type="ECO:0000256" key="1">
    <source>
        <dbReference type="SAM" id="MobiDB-lite"/>
    </source>
</evidence>
<organism evidence="4 5">
    <name type="scientific">Lepidopterella palustris CBS 459.81</name>
    <dbReference type="NCBI Taxonomy" id="1314670"/>
    <lineage>
        <taxon>Eukaryota</taxon>
        <taxon>Fungi</taxon>
        <taxon>Dikarya</taxon>
        <taxon>Ascomycota</taxon>
        <taxon>Pezizomycotina</taxon>
        <taxon>Dothideomycetes</taxon>
        <taxon>Pleosporomycetidae</taxon>
        <taxon>Mytilinidiales</taxon>
        <taxon>Argynnaceae</taxon>
        <taxon>Lepidopterella</taxon>
    </lineage>
</organism>
<dbReference type="InterPro" id="IPR036890">
    <property type="entry name" value="HATPase_C_sf"/>
</dbReference>
<keyword evidence="5" id="KW-1185">Reference proteome</keyword>
<dbReference type="Gene3D" id="3.30.565.10">
    <property type="entry name" value="Histidine kinase-like ATPase, C-terminal domain"/>
    <property type="match status" value="1"/>
</dbReference>
<accession>A0A8E2E0C8</accession>
<dbReference type="Proteomes" id="UP000250266">
    <property type="component" value="Unassembled WGS sequence"/>
</dbReference>
<sequence length="2427" mass="277548">MSQLAAPGAAERLIRNISGGSQRTEDLKSALDQALSALSDKLYSKTSHFLLELLQNADDNNYARDLQPTITLNYVPGTLRIDCNETGFTDDDVRAICTLGSSTKRKSSTTTGEKGIGFKSVFKVADAVRIASGDFSFRLGSNKTLGRMSPEWIPPPDDRLRRHTSMYLEIREDKREEVEKIIREFDPGTLMFLRRLEQIKIIWGNTSKTLLRKEEKGQHDTRHITILEDSRPLFCYKLITHRVDCLPRRSKDQPRTESEIVLAFPVEYDFQKAKLQDQQVYTYLPVRDFGFKFTIQADFVLVTTREDIEPSAPWNEALRDAIPDAFAKAVAIFNNTKLRYSWPIFLSERILYPFEKMPMKIKWKLEDLDILETENGQWAKPRDLVRVPDKFWFDGRPLIPSETARSKYLSVRYPEECNQTLAEFGVGKFDANRFVADLEAFITEKDKQWTVKDKQLVQMQKDFRSQDPDWMQKDFRSQSQEWHLRMAEICLKNYIVWYIRDLKVIPVGDSDGDDEWTSANLGANTLFFPPDEEDMIVPKMTGVRIVRRDALGCKETHRKNLLTQLGVEKFDESKICKIVQQAHSSNLAPSSFEKLSRADMVSHVLFLFKAGWTNPGAVDVWVATESGDLQPSSAVYFSLFEINGHKFPVLHKDYLKRIEEREKQELERWLEKQLHISQASFPRLVTSLGNDFELSQEMNLIIEYWSSAEFLELLKRHWHYYSRWLKNDAGKWETWTWRNSQEKVHDRVAQAVVECEDETRCPLNETILPSASLKEISRMADLQLLKLPESGSWSFLKHLGVKLQADMDTWLRSLRSLKSATSDKSFKAPSPETVSEIYSQIWQACGSDKDKWKSTRDIFEKQSLIYIPVEVSRKDSAIWVPPSSCIWIAPKYAYLKHVFSLSLVSSYGLNTDLFKAIEVARVLTVEMLWFDMETEMSWGKQESAELLDYVTGIFLEFNNYFKRDELTEADVDSLSEQYIFPIRREAPRNTFDFLINARSDREWFIADRRHFLDSFAGRVPLLAFTLEQIESSAPLLRRLNFNRRRLSNIAIATPVGPSKREEWYSKQLQSKARYIDYLVTDPAKDKNHSLRHMEIQLYSTEEVSIKWQVKFLGSMYNGCLEDSGSAIVNIQKNVLKIYLSKADLNPERPPLALAEELSALFDVSKSHVSLVWYILATSDPNEIEKTLEERNIPIPPNDVELLRDTKNHVHTAEPPPGGLDHTDSRNLNNNISKPDENGSVSSVVPKNAPTDASGNKGEALAIEKNPVPGPQAEISSPKLKGSTPEAETEEFLDPPTSIPLPEKASDYQIANEFSTEENGFPDPPTAAPSPKIPIIEDVKMLPSPSLHTKITSTTSTPTQEEDRKWQVLEERSEKKRSPPSYRQLRMAIQKPTGIERNSTRARHELETETPAQRLLQTSVSDLLFDSPIYVPTEFQQKSAPQPPHLVPIVSPGKSNSKQTLLEDDGPRSETQSSTLKSYEPPFLGNISIQDVEESVSNFQNHRPGNRKREIVNQFSRLVQGTRLFQVTGQTNVVYVSSPNDLPALDPREKNKDVRSVLEARMQVFQDDDRLVFAVIPTMTSAVDTEPSFLGEVWVSQLLSNHLGPALYRPAEHWQSSMRTKLGYRAPLPTPKDDDLPFKISDKKGALTHFLVRHVRHSYTPAKEWQRKFLTYGDYPTYHIDVHTTGEEKLERPFLISSARFDKARQYWRSSEDVLILVRIFNIHEKPTAVFYVDPWEVYSKGGMDVKVCSDMYEIALSKSASHFDLDNPERRIYPGRRHTGIFGPLRNWFHSARKPRIPEPESIPAAVREYKWQPLEKSRDIRLLELRPGDDVSELRGSLKSVSLDSIPKPEYQAISYAWGSKLKQFSLHIDDETMMLTASLYLGLRRLRQTDRTILIWADAICIDQDGNNPEKAQQIRMLPDIFRTAKVVFAWIGEDEYGSEGAMAKFKNWGEIILDYKSRANSKSYVSGWSAMNINLPAVDDSVWTAISKLVSRKWFSRIWIVQEVVLASDLKVVCGGLTISWDVFYAAVFFCFQQEELKKEKDLVIADDKTRNNIVKLGQLRHDGRQKTGQFQAEDDMFTILRLCHLKEVTEPRDRMFGLLSIATDAGNEELWPDYDSDQSTIVKKYARVFVEQGRALDVLYHARLFRTPESLQDLPSWVPDFSASPYPDTLSTWSKGHFDATRLPDGNHQTTPDRMAEVFGESLLIEGYRIGTISHVGKTDSTAADLKTYLKEIFDTVEKVYEGASSQKIDNIKCRLPIGDARDPTSGKTTGVWYNYEADATDAYHALMEFLSQDQPETVWKSQRAKIEASARSSGGLHKDHFLFKRLWPYINTAMDFAGVFWPNSAVVCATTGDNGQQVGIVPTSARKEDVVVLFRGAKVPFLIRGVGARKEAYHVVGECYIDGIMHGEALQDGGGFERIRLV</sequence>
<evidence type="ECO:0000259" key="3">
    <source>
        <dbReference type="Pfam" id="PF25794"/>
    </source>
</evidence>
<feature type="compositionally biased region" description="Basic and acidic residues" evidence="1">
    <location>
        <begin position="1360"/>
        <end position="1376"/>
    </location>
</feature>
<evidence type="ECO:0000313" key="5">
    <source>
        <dbReference type="Proteomes" id="UP000250266"/>
    </source>
</evidence>